<gene>
    <name evidence="3" type="ORF">A2685_02980</name>
</gene>
<keyword evidence="1" id="KW-0175">Coiled coil</keyword>
<feature type="coiled-coil region" evidence="1">
    <location>
        <begin position="89"/>
        <end position="130"/>
    </location>
</feature>
<reference evidence="3 4" key="1">
    <citation type="journal article" date="2016" name="Nat. Commun.">
        <title>Thousands of microbial genomes shed light on interconnected biogeochemical processes in an aquifer system.</title>
        <authorList>
            <person name="Anantharaman K."/>
            <person name="Brown C.T."/>
            <person name="Hug L.A."/>
            <person name="Sharon I."/>
            <person name="Castelle C.J."/>
            <person name="Probst A.J."/>
            <person name="Thomas B.C."/>
            <person name="Singh A."/>
            <person name="Wilkins M.J."/>
            <person name="Karaoz U."/>
            <person name="Brodie E.L."/>
            <person name="Williams K.H."/>
            <person name="Hubbard S.S."/>
            <person name="Banfield J.F."/>
        </authorList>
    </citation>
    <scope>NUCLEOTIDE SEQUENCE [LARGE SCALE GENOMIC DNA]</scope>
</reference>
<dbReference type="AlphaFoldDB" id="A0A1F7XTC2"/>
<evidence type="ECO:0000256" key="1">
    <source>
        <dbReference type="SAM" id="Coils"/>
    </source>
</evidence>
<accession>A0A1F7XTC2</accession>
<name>A0A1F7XTC2_9BACT</name>
<evidence type="ECO:0000313" key="3">
    <source>
        <dbReference type="EMBL" id="OGM18286.1"/>
    </source>
</evidence>
<feature type="domain" description="DUF5660" evidence="2">
    <location>
        <begin position="101"/>
        <end position="208"/>
    </location>
</feature>
<proteinExistence type="predicted"/>
<dbReference type="EMBL" id="MGGB01000050">
    <property type="protein sequence ID" value="OGM18286.1"/>
    <property type="molecule type" value="Genomic_DNA"/>
</dbReference>
<protein>
    <recommendedName>
        <fullName evidence="2">DUF5660 domain-containing protein</fullName>
    </recommendedName>
</protein>
<dbReference type="InterPro" id="IPR043719">
    <property type="entry name" value="DUF5660"/>
</dbReference>
<evidence type="ECO:0000313" key="4">
    <source>
        <dbReference type="Proteomes" id="UP000178446"/>
    </source>
</evidence>
<organism evidence="3 4">
    <name type="scientific">Candidatus Woesebacteria bacterium RIFCSPHIGHO2_01_FULL_37_10</name>
    <dbReference type="NCBI Taxonomy" id="1802489"/>
    <lineage>
        <taxon>Bacteria</taxon>
        <taxon>Candidatus Woeseibacteriota</taxon>
    </lineage>
</organism>
<comment type="caution">
    <text evidence="3">The sequence shown here is derived from an EMBL/GenBank/DDBJ whole genome shotgun (WGS) entry which is preliminary data.</text>
</comment>
<dbReference type="Proteomes" id="UP000178446">
    <property type="component" value="Unassembled WGS sequence"/>
</dbReference>
<evidence type="ECO:0000259" key="2">
    <source>
        <dbReference type="Pfam" id="PF18904"/>
    </source>
</evidence>
<dbReference type="Pfam" id="PF18904">
    <property type="entry name" value="DUF5660"/>
    <property type="match status" value="1"/>
</dbReference>
<sequence>MNPKNKNSKTVKANNSLEVIKDIGHATAQQMRDEVAKMPGQLMEQLFGITPGKSYSGEISPGGVVEFSDILSGEQAEISKEKQQIGLERMLLQEEREIVEQKTNELRMQLKVLQDEILKLADRTENMAEETVVAAMQAPVEPGVYHVIFFERLMEFIQSFRKKLEDASVWLHAVNKRAAKKNAWGSAYKKHGAKYLLSGEHYIARSAG</sequence>